<organism evidence="2 3">
    <name type="scientific">Jejudonia soesokkakensis</name>
    <dbReference type="NCBI Taxonomy" id="1323432"/>
    <lineage>
        <taxon>Bacteria</taxon>
        <taxon>Pseudomonadati</taxon>
        <taxon>Bacteroidota</taxon>
        <taxon>Flavobacteriia</taxon>
        <taxon>Flavobacteriales</taxon>
        <taxon>Flavobacteriaceae</taxon>
        <taxon>Jejudonia</taxon>
    </lineage>
</organism>
<dbReference type="Gene3D" id="3.30.530.20">
    <property type="match status" value="1"/>
</dbReference>
<sequence>MYILTIIGMVVAIVVVAIILLALIAPKKYHVERSMIIKRPVKEIYKYLRFIKNQDEWSPWKKRDPEMKQTYIGTDGEVGFISKWDSNHKQVGSGEQEIKFLVSPTRIDSELRFFKPWKSKSNGFFILTEINPEKTEVTWGFEGTHKIPANVFGLFFNMDKAVGKDFEEGLSELKRILEN</sequence>
<comment type="caution">
    <text evidence="2">The sequence shown here is derived from an EMBL/GenBank/DDBJ whole genome shotgun (WGS) entry which is preliminary data.</text>
</comment>
<evidence type="ECO:0000313" key="2">
    <source>
        <dbReference type="EMBL" id="MFC7358552.1"/>
    </source>
</evidence>
<dbReference type="CDD" id="cd07818">
    <property type="entry name" value="SRPBCC_1"/>
    <property type="match status" value="1"/>
</dbReference>
<evidence type="ECO:0000256" key="1">
    <source>
        <dbReference type="SAM" id="Phobius"/>
    </source>
</evidence>
<evidence type="ECO:0000313" key="3">
    <source>
        <dbReference type="Proteomes" id="UP001596415"/>
    </source>
</evidence>
<gene>
    <name evidence="2" type="ORF">ACFQO1_12695</name>
</gene>
<keyword evidence="3" id="KW-1185">Reference proteome</keyword>
<keyword evidence="1" id="KW-0812">Transmembrane</keyword>
<keyword evidence="1" id="KW-0472">Membrane</keyword>
<accession>A0ABW2MUE1</accession>
<dbReference type="EMBL" id="JBHTBN010000007">
    <property type="protein sequence ID" value="MFC7358552.1"/>
    <property type="molecule type" value="Genomic_DNA"/>
</dbReference>
<proteinExistence type="predicted"/>
<dbReference type="Proteomes" id="UP001596415">
    <property type="component" value="Unassembled WGS sequence"/>
</dbReference>
<dbReference type="InterPro" id="IPR023393">
    <property type="entry name" value="START-like_dom_sf"/>
</dbReference>
<keyword evidence="1" id="KW-1133">Transmembrane helix</keyword>
<dbReference type="SUPFAM" id="SSF55961">
    <property type="entry name" value="Bet v1-like"/>
    <property type="match status" value="1"/>
</dbReference>
<dbReference type="RefSeq" id="WP_380218531.1">
    <property type="nucleotide sequence ID" value="NZ_JBHTBN010000007.1"/>
</dbReference>
<protein>
    <submittedName>
        <fullName evidence="2">SRPBCC family protein</fullName>
    </submittedName>
</protein>
<name>A0ABW2MUE1_9FLAO</name>
<reference evidence="3" key="1">
    <citation type="journal article" date="2019" name="Int. J. Syst. Evol. Microbiol.">
        <title>The Global Catalogue of Microorganisms (GCM) 10K type strain sequencing project: providing services to taxonomists for standard genome sequencing and annotation.</title>
        <authorList>
            <consortium name="The Broad Institute Genomics Platform"/>
            <consortium name="The Broad Institute Genome Sequencing Center for Infectious Disease"/>
            <person name="Wu L."/>
            <person name="Ma J."/>
        </authorList>
    </citation>
    <scope>NUCLEOTIDE SEQUENCE [LARGE SCALE GENOMIC DNA]</scope>
    <source>
        <strain evidence="3">CGMCC 1.16306</strain>
    </source>
</reference>
<feature type="transmembrane region" description="Helical" evidence="1">
    <location>
        <begin position="6"/>
        <end position="25"/>
    </location>
</feature>